<reference evidence="2" key="1">
    <citation type="journal article" date="2019" name="Int. J. Syst. Evol. Microbiol.">
        <title>The Global Catalogue of Microorganisms (GCM) 10K type strain sequencing project: providing services to taxonomists for standard genome sequencing and annotation.</title>
        <authorList>
            <consortium name="The Broad Institute Genomics Platform"/>
            <consortium name="The Broad Institute Genome Sequencing Center for Infectious Disease"/>
            <person name="Wu L."/>
            <person name="Ma J."/>
        </authorList>
    </citation>
    <scope>NUCLEOTIDE SEQUENCE [LARGE SCALE GENOMIC DNA]</scope>
    <source>
        <strain evidence="2">CCUG 67170</strain>
    </source>
</reference>
<accession>A0ABV8CWG6</accession>
<keyword evidence="2" id="KW-1185">Reference proteome</keyword>
<dbReference type="EMBL" id="JBHRZV010000049">
    <property type="protein sequence ID" value="MFC3928407.1"/>
    <property type="molecule type" value="Genomic_DNA"/>
</dbReference>
<dbReference type="RefSeq" id="WP_380426918.1">
    <property type="nucleotide sequence ID" value="NZ_JBHRZV010000049.1"/>
</dbReference>
<organism evidence="1 2">
    <name type="scientific">Streptococcus caprae</name>
    <dbReference type="NCBI Taxonomy" id="1640501"/>
    <lineage>
        <taxon>Bacteria</taxon>
        <taxon>Bacillati</taxon>
        <taxon>Bacillota</taxon>
        <taxon>Bacilli</taxon>
        <taxon>Lactobacillales</taxon>
        <taxon>Streptococcaceae</taxon>
        <taxon>Streptococcus</taxon>
    </lineage>
</organism>
<evidence type="ECO:0000313" key="1">
    <source>
        <dbReference type="EMBL" id="MFC3928407.1"/>
    </source>
</evidence>
<name>A0ABV8CWG6_9STRE</name>
<protein>
    <recommendedName>
        <fullName evidence="3">LXG domain-containing protein</fullName>
    </recommendedName>
</protein>
<proteinExistence type="predicted"/>
<evidence type="ECO:0008006" key="3">
    <source>
        <dbReference type="Google" id="ProtNLM"/>
    </source>
</evidence>
<dbReference type="Proteomes" id="UP001595807">
    <property type="component" value="Unassembled WGS sequence"/>
</dbReference>
<comment type="caution">
    <text evidence="1">The sequence shown here is derived from an EMBL/GenBank/DDBJ whole genome shotgun (WGS) entry which is preliminary data.</text>
</comment>
<sequence>MTTYYSNESDFQTKSSLDAQSSLVTTMLTDIDDTGATVLSEGLSHLYAAKGDAVLGANKTSTAFTEAVTRVETMLASADRIHKEVLQNIDSKLVKGLDLAFESLNQVNSKKNPYKTVSKYDRTSTYTTYDSSSNYNLYASSNSYSTQTITTKDTYTLDEVLATSGSPIQAVKDTYKRRLESAKQSIKSADDLSQAKIDELSKMSDEELLETFYPRITSDNEYSRIKASTYQEVHKNELGILETGADILAGLTFAISTVLIPVTGGATIPLAVASGSYVIGSSTYSAVTGNTMISGTQLTTTERVIAGVEALTTLVTLGSTSVGSGALKVSEGTAKVINITGKVGNAVDEVSELGQLGYGLYNGDGASAILNYGVGKSLDIGLGKVAKNFEVKVDASTNTGKVALDGVDIPKVKKDTRTTVEIIDEKLQELGMTWARFDELRNTRVTEMNAMDYIKMKYIREAIPNPTADTVMQKIMPVTSEHWETGELVDSAAEMFNSPKATVKGFVSKREEVKNINNIIEAIEGLRLDYEGSPFVETTIDANGNRVAVRDVDGNLVLKTDAYLRLVYTTENPDYMYIPYANQNGEALDGAGNVIINPNTGKPFTLDDPASGHGFIKSDSGEYLVPEYRVNGEAQLKRGSQLFLHVGNDKVLVGEVNRQGVMMYVEGVTE</sequence>
<gene>
    <name evidence="1" type="ORF">ACFORF_07485</name>
</gene>
<evidence type="ECO:0000313" key="2">
    <source>
        <dbReference type="Proteomes" id="UP001595807"/>
    </source>
</evidence>